<evidence type="ECO:0000313" key="8">
    <source>
        <dbReference type="Proteomes" id="UP000803844"/>
    </source>
</evidence>
<evidence type="ECO:0000256" key="4">
    <source>
        <dbReference type="ARBA" id="ARBA00023136"/>
    </source>
</evidence>
<comment type="caution">
    <text evidence="7">The sequence shown here is derived from an EMBL/GenBank/DDBJ whole genome shotgun (WGS) entry which is preliminary data.</text>
</comment>
<organism evidence="7 8">
    <name type="scientific">Cryphonectria parasitica (strain ATCC 38755 / EP155)</name>
    <dbReference type="NCBI Taxonomy" id="660469"/>
    <lineage>
        <taxon>Eukaryota</taxon>
        <taxon>Fungi</taxon>
        <taxon>Dikarya</taxon>
        <taxon>Ascomycota</taxon>
        <taxon>Pezizomycotina</taxon>
        <taxon>Sordariomycetes</taxon>
        <taxon>Sordariomycetidae</taxon>
        <taxon>Diaporthales</taxon>
        <taxon>Cryphonectriaceae</taxon>
        <taxon>Cryphonectria-Endothia species complex</taxon>
        <taxon>Cryphonectria</taxon>
    </lineage>
</organism>
<dbReference type="InterPro" id="IPR002523">
    <property type="entry name" value="MgTranspt_CorA/ZnTranspt_ZntB"/>
</dbReference>
<feature type="transmembrane region" description="Helical" evidence="6">
    <location>
        <begin position="337"/>
        <end position="355"/>
    </location>
</feature>
<comment type="subcellular location">
    <subcellularLocation>
        <location evidence="1">Membrane</location>
        <topology evidence="1">Multi-pass membrane protein</topology>
    </subcellularLocation>
</comment>
<gene>
    <name evidence="7" type="ORF">M406DRAFT_229013</name>
</gene>
<dbReference type="Gene3D" id="1.20.58.340">
    <property type="entry name" value="Magnesium transport protein CorA, transmembrane region"/>
    <property type="match status" value="1"/>
</dbReference>
<feature type="non-terminal residue" evidence="7">
    <location>
        <position position="387"/>
    </location>
</feature>
<accession>A0A9P4Y2G2</accession>
<feature type="non-terminal residue" evidence="7">
    <location>
        <position position="1"/>
    </location>
</feature>
<dbReference type="Pfam" id="PF01544">
    <property type="entry name" value="CorA"/>
    <property type="match status" value="1"/>
</dbReference>
<keyword evidence="8" id="KW-1185">Reference proteome</keyword>
<sequence length="387" mass="44244">RLFVVEDLSRDVIELLGNELDIDPHFFRGHISDYSWFNTRDKWVEIPELPSIAHSRNYFTLKWMQPRRFENKEALTGARTEAGRFNVLRRLDDDKNQKDELDGKGTCFACVRSKASFWFSPAEPGSTGPVGVLLIDPSIKQGAPLWAVNRRYDRAPSNRSRASHEPPPTDLFDKVVYWTQRMSKEQIASIRENPKVMVHRMLQIICGDWLTLCDAYIPTRLAQVDWEFQNPDFSAYKKGSEASLAIKASLAKVFPWRRWIPGYKTMVTEAMAAVFSDENPTPRHDCIQDLRRDFKAVEASIDTLQQRIDNIQSVAMASINIEDSRQAMMQNQYFGRLAYLAAIFAPLSFVSSLFSMSGDLSGIKGTVWLYFCVAVPLSLLGLLLVDW</sequence>
<dbReference type="RefSeq" id="XP_040776367.1">
    <property type="nucleotide sequence ID" value="XM_040915802.1"/>
</dbReference>
<keyword evidence="2 6" id="KW-0812">Transmembrane</keyword>
<keyword evidence="5" id="KW-0175">Coiled coil</keyword>
<evidence type="ECO:0000256" key="1">
    <source>
        <dbReference type="ARBA" id="ARBA00004141"/>
    </source>
</evidence>
<proteinExistence type="predicted"/>
<keyword evidence="4 6" id="KW-0472">Membrane</keyword>
<dbReference type="Proteomes" id="UP000803844">
    <property type="component" value="Unassembled WGS sequence"/>
</dbReference>
<keyword evidence="3 6" id="KW-1133">Transmembrane helix</keyword>
<evidence type="ECO:0000313" key="7">
    <source>
        <dbReference type="EMBL" id="KAF3765406.1"/>
    </source>
</evidence>
<evidence type="ECO:0000256" key="2">
    <source>
        <dbReference type="ARBA" id="ARBA00022692"/>
    </source>
</evidence>
<evidence type="ECO:0000256" key="5">
    <source>
        <dbReference type="SAM" id="Coils"/>
    </source>
</evidence>
<evidence type="ECO:0000256" key="6">
    <source>
        <dbReference type="SAM" id="Phobius"/>
    </source>
</evidence>
<dbReference type="InterPro" id="IPR045863">
    <property type="entry name" value="CorA_TM1_TM2"/>
</dbReference>
<evidence type="ECO:0000256" key="3">
    <source>
        <dbReference type="ARBA" id="ARBA00022989"/>
    </source>
</evidence>
<dbReference type="SUPFAM" id="SSF144083">
    <property type="entry name" value="Magnesium transport protein CorA, transmembrane region"/>
    <property type="match status" value="1"/>
</dbReference>
<dbReference type="EMBL" id="MU032347">
    <property type="protein sequence ID" value="KAF3765406.1"/>
    <property type="molecule type" value="Genomic_DNA"/>
</dbReference>
<dbReference type="GO" id="GO:0016020">
    <property type="term" value="C:membrane"/>
    <property type="evidence" value="ECO:0007669"/>
    <property type="project" value="UniProtKB-SubCell"/>
</dbReference>
<dbReference type="GO" id="GO:0046873">
    <property type="term" value="F:metal ion transmembrane transporter activity"/>
    <property type="evidence" value="ECO:0007669"/>
    <property type="project" value="InterPro"/>
</dbReference>
<reference evidence="7" key="1">
    <citation type="journal article" date="2020" name="Phytopathology">
        <title>Genome sequence of the chestnut blight fungus Cryphonectria parasitica EP155: A fundamental resource for an archetypical invasive plant pathogen.</title>
        <authorList>
            <person name="Crouch J.A."/>
            <person name="Dawe A."/>
            <person name="Aerts A."/>
            <person name="Barry K."/>
            <person name="Churchill A.C.L."/>
            <person name="Grimwood J."/>
            <person name="Hillman B."/>
            <person name="Milgroom M.G."/>
            <person name="Pangilinan J."/>
            <person name="Smith M."/>
            <person name="Salamov A."/>
            <person name="Schmutz J."/>
            <person name="Yadav J."/>
            <person name="Grigoriev I.V."/>
            <person name="Nuss D."/>
        </authorList>
    </citation>
    <scope>NUCLEOTIDE SEQUENCE</scope>
    <source>
        <strain evidence="7">EP155</strain>
    </source>
</reference>
<name>A0A9P4Y2G2_CRYP1</name>
<protein>
    <submittedName>
        <fullName evidence="7">Uncharacterized protein</fullName>
    </submittedName>
</protein>
<dbReference type="GeneID" id="63832931"/>
<feature type="coiled-coil region" evidence="5">
    <location>
        <begin position="287"/>
        <end position="314"/>
    </location>
</feature>
<dbReference type="AlphaFoldDB" id="A0A9P4Y2G2"/>
<dbReference type="OrthoDB" id="3231000at2759"/>
<feature type="transmembrane region" description="Helical" evidence="6">
    <location>
        <begin position="367"/>
        <end position="385"/>
    </location>
</feature>